<dbReference type="Pfam" id="PF22752">
    <property type="entry name" value="DUF488-N3i"/>
    <property type="match status" value="1"/>
</dbReference>
<dbReference type="InterPro" id="IPR052552">
    <property type="entry name" value="YeaO-like"/>
</dbReference>
<feature type="region of interest" description="Disordered" evidence="1">
    <location>
        <begin position="1"/>
        <end position="21"/>
    </location>
</feature>
<reference evidence="2 3" key="1">
    <citation type="submission" date="2018-01" db="EMBL/GenBank/DDBJ databases">
        <title>Whole genome analyses suggest that Burkholderia sensu lato contains two further novel genera in the rhizoxinica-symbiotica group Mycetohabitans gen. nov., and Trinickia gen. nov.: implications for the evolution of diazotrophy and nodulation in the Burkholderiaceae.</title>
        <authorList>
            <person name="Estrada-de los Santos P."/>
            <person name="Palmer M."/>
            <person name="Chavez-Ramirez B."/>
            <person name="Beukes C."/>
            <person name="Steenkamp E.T."/>
            <person name="Hirsch A.M."/>
            <person name="Manyaka P."/>
            <person name="Maluk M."/>
            <person name="Lafos M."/>
            <person name="Crook M."/>
            <person name="Gross E."/>
            <person name="Simon M.F."/>
            <person name="Bueno dos Reis Junior F."/>
            <person name="Poole P.S."/>
            <person name="Venter S.N."/>
            <person name="James E.K."/>
        </authorList>
    </citation>
    <scope>NUCLEOTIDE SEQUENCE [LARGE SCALE GENOMIC DNA]</scope>
    <source>
        <strain evidence="2 3">GIMN1.004</strain>
    </source>
</reference>
<dbReference type="PANTHER" id="PTHR36849">
    <property type="entry name" value="CYTOPLASMIC PROTEIN-RELATED"/>
    <property type="match status" value="1"/>
</dbReference>
<dbReference type="AlphaFoldDB" id="A0A2N7VPP7"/>
<protein>
    <submittedName>
        <fullName evidence="2">DUF488 domain-containing protein</fullName>
    </submittedName>
</protein>
<dbReference type="EMBL" id="PNYA01000012">
    <property type="protein sequence ID" value="PMS19131.1"/>
    <property type="molecule type" value="Genomic_DNA"/>
</dbReference>
<keyword evidence="3" id="KW-1185">Reference proteome</keyword>
<dbReference type="OrthoDB" id="9790745at2"/>
<sequence length="125" mass="14283">MSVKQSRIDIARAYDPPGSDSGTRVLVDRMWPRGVSKESLGIEAWLRDVAPSTALRRWFGHDPARWEEFQTRYRAELDANPASWQPLLDAAERGPVTLVFGARDREHNQAVVLRAYLARKLAHHH</sequence>
<name>A0A2N7VPP7_9BURK</name>
<dbReference type="Proteomes" id="UP000235616">
    <property type="component" value="Unassembled WGS sequence"/>
</dbReference>
<dbReference type="PANTHER" id="PTHR36849:SF1">
    <property type="entry name" value="CYTOPLASMIC PROTEIN"/>
    <property type="match status" value="1"/>
</dbReference>
<evidence type="ECO:0000256" key="1">
    <source>
        <dbReference type="SAM" id="MobiDB-lite"/>
    </source>
</evidence>
<comment type="caution">
    <text evidence="2">The sequence shown here is derived from an EMBL/GenBank/DDBJ whole genome shotgun (WGS) entry which is preliminary data.</text>
</comment>
<feature type="compositionally biased region" description="Basic and acidic residues" evidence="1">
    <location>
        <begin position="1"/>
        <end position="12"/>
    </location>
</feature>
<dbReference type="RefSeq" id="WP_102646212.1">
    <property type="nucleotide sequence ID" value="NZ_PNYA01000012.1"/>
</dbReference>
<gene>
    <name evidence="2" type="ORF">C0Z18_15080</name>
</gene>
<proteinExistence type="predicted"/>
<organism evidence="2 3">
    <name type="scientific">Trinickia dabaoshanensis</name>
    <dbReference type="NCBI Taxonomy" id="564714"/>
    <lineage>
        <taxon>Bacteria</taxon>
        <taxon>Pseudomonadati</taxon>
        <taxon>Pseudomonadota</taxon>
        <taxon>Betaproteobacteria</taxon>
        <taxon>Burkholderiales</taxon>
        <taxon>Burkholderiaceae</taxon>
        <taxon>Trinickia</taxon>
    </lineage>
</organism>
<evidence type="ECO:0000313" key="2">
    <source>
        <dbReference type="EMBL" id="PMS19131.1"/>
    </source>
</evidence>
<accession>A0A2N7VPP7</accession>
<evidence type="ECO:0000313" key="3">
    <source>
        <dbReference type="Proteomes" id="UP000235616"/>
    </source>
</evidence>